<evidence type="ECO:0000256" key="7">
    <source>
        <dbReference type="SAM" id="MobiDB-lite"/>
    </source>
</evidence>
<keyword evidence="6" id="KW-0479">Metal-binding</keyword>
<keyword evidence="3" id="KW-0235">DNA replication</keyword>
<dbReference type="SUPFAM" id="SSF56091">
    <property type="entry name" value="DNA ligase/mRNA capping enzyme, catalytic domain"/>
    <property type="match status" value="1"/>
</dbReference>
<dbReference type="InterPro" id="IPR029319">
    <property type="entry name" value="DNA_ligase_OB"/>
</dbReference>
<dbReference type="InterPro" id="IPR050326">
    <property type="entry name" value="NAD_dep_DNA_ligaseB"/>
</dbReference>
<dbReference type="InterPro" id="IPR012310">
    <property type="entry name" value="DNA_ligase_ATP-dep_cent"/>
</dbReference>
<feature type="compositionally biased region" description="Polar residues" evidence="7">
    <location>
        <begin position="148"/>
        <end position="158"/>
    </location>
</feature>
<keyword evidence="2 10" id="KW-0436">Ligase</keyword>
<dbReference type="CDD" id="cd07896">
    <property type="entry name" value="Adenylation_kDNA_ligase_like"/>
    <property type="match status" value="1"/>
</dbReference>
<reference evidence="10 11" key="1">
    <citation type="journal article" date="2017" name="Mol. Ecol.">
        <title>Comparative and population genomic landscape of Phellinus noxius: A hypervariable fungus causing root rot in trees.</title>
        <authorList>
            <person name="Chung C.L."/>
            <person name="Lee T.J."/>
            <person name="Akiba M."/>
            <person name="Lee H.H."/>
            <person name="Kuo T.H."/>
            <person name="Liu D."/>
            <person name="Ke H.M."/>
            <person name="Yokoi T."/>
            <person name="Roa M.B."/>
            <person name="Lu M.J."/>
            <person name="Chang Y.Y."/>
            <person name="Ann P.J."/>
            <person name="Tsai J.N."/>
            <person name="Chen C.Y."/>
            <person name="Tzean S.S."/>
            <person name="Ota Y."/>
            <person name="Hattori T."/>
            <person name="Sahashi N."/>
            <person name="Liou R.F."/>
            <person name="Kikuchi T."/>
            <person name="Tsai I.J."/>
        </authorList>
    </citation>
    <scope>NUCLEOTIDE SEQUENCE [LARGE SCALE GENOMIC DNA]</scope>
    <source>
        <strain evidence="10 11">FFPRI411160</strain>
    </source>
</reference>
<dbReference type="Proteomes" id="UP000217199">
    <property type="component" value="Unassembled WGS sequence"/>
</dbReference>
<dbReference type="Gene3D" id="2.40.50.140">
    <property type="entry name" value="Nucleic acid-binding proteins"/>
    <property type="match status" value="1"/>
</dbReference>
<accession>A0A286UC66</accession>
<keyword evidence="11" id="KW-1185">Reference proteome</keyword>
<dbReference type="PROSITE" id="PS50966">
    <property type="entry name" value="ZF_SWIM"/>
    <property type="match status" value="1"/>
</dbReference>
<keyword evidence="4" id="KW-0227">DNA damage</keyword>
<gene>
    <name evidence="10" type="ORF">PNOK_0725500</name>
</gene>
<evidence type="ECO:0000313" key="11">
    <source>
        <dbReference type="Proteomes" id="UP000217199"/>
    </source>
</evidence>
<organism evidence="10 11">
    <name type="scientific">Pyrrhoderma noxium</name>
    <dbReference type="NCBI Taxonomy" id="2282107"/>
    <lineage>
        <taxon>Eukaryota</taxon>
        <taxon>Fungi</taxon>
        <taxon>Dikarya</taxon>
        <taxon>Basidiomycota</taxon>
        <taxon>Agaricomycotina</taxon>
        <taxon>Agaricomycetes</taxon>
        <taxon>Hymenochaetales</taxon>
        <taxon>Hymenochaetaceae</taxon>
        <taxon>Pyrrhoderma</taxon>
    </lineage>
</organism>
<feature type="region of interest" description="Disordered" evidence="7">
    <location>
        <begin position="435"/>
        <end position="465"/>
    </location>
</feature>
<sequence>MSSNDELAIIDGVAPKKYLKDGEECEARSQTSNSVYKIKRAWDHYYCTCPAWRNQARAPVNARSCKHLRQLLGDAYEDARLKHMNPDGVTPGPSKTSKASSKSTKKGSTTATRSSRSSTNKRKKQGDDEGEEDQDDGSNGSRKKLRSSGDTSKPTSKNDQSREQDEDEGEVEEEVNDGKAAVNVLLAVKWDLEKGADPTGWWVSEKLDGVRVFWDGKRMLSRLGNPFFPPDWFIECLPRDVTLDGELFGGRGQFQSTVSIVKTPNTPRWREITFQVFDVPSMKEQPFEERYDWLKSTFSTLMGRRKFTHISVVEHLRALSKDHVLGMLKEVEQEGGEGLMLRKPGSLYEGHRSSTLQKIKTFYDAEAKITGYVAGKGKNAGVMGALKCIMASGKTFSVGTGFSDKQRRNPPKIGSIITYRFQELTNDGVPRFPSFVGEAIDKDEPTDAPIPTTRKSGTAGTPDNE</sequence>
<dbReference type="Gene3D" id="3.30.1490.70">
    <property type="match status" value="1"/>
</dbReference>
<evidence type="ECO:0000256" key="4">
    <source>
        <dbReference type="ARBA" id="ARBA00022763"/>
    </source>
</evidence>
<dbReference type="PANTHER" id="PTHR47810">
    <property type="entry name" value="DNA LIGASE"/>
    <property type="match status" value="1"/>
</dbReference>
<dbReference type="EMBL" id="NBII01000007">
    <property type="protein sequence ID" value="PAV17191.1"/>
    <property type="molecule type" value="Genomic_DNA"/>
</dbReference>
<comment type="cofactor">
    <cofactor evidence="1">
        <name>a divalent metal cation</name>
        <dbReference type="ChEBI" id="CHEBI:60240"/>
    </cofactor>
</comment>
<dbReference type="InterPro" id="IPR007527">
    <property type="entry name" value="Znf_SWIM"/>
</dbReference>
<dbReference type="GO" id="GO:0006260">
    <property type="term" value="P:DNA replication"/>
    <property type="evidence" value="ECO:0007669"/>
    <property type="project" value="UniProtKB-KW"/>
</dbReference>
<evidence type="ECO:0000256" key="5">
    <source>
        <dbReference type="ARBA" id="ARBA00023204"/>
    </source>
</evidence>
<keyword evidence="5" id="KW-0234">DNA repair</keyword>
<feature type="domain" description="ATP-dependent DNA ligase family profile" evidence="8">
    <location>
        <begin position="277"/>
        <end position="402"/>
    </location>
</feature>
<feature type="compositionally biased region" description="Low complexity" evidence="7">
    <location>
        <begin position="94"/>
        <end position="118"/>
    </location>
</feature>
<dbReference type="Pfam" id="PF01068">
    <property type="entry name" value="DNA_ligase_A_M"/>
    <property type="match status" value="1"/>
</dbReference>
<dbReference type="SUPFAM" id="SSF50249">
    <property type="entry name" value="Nucleic acid-binding proteins"/>
    <property type="match status" value="1"/>
</dbReference>
<dbReference type="CDD" id="cd08041">
    <property type="entry name" value="OBF_kDNA_ligase_like"/>
    <property type="match status" value="1"/>
</dbReference>
<dbReference type="Gene3D" id="3.30.470.30">
    <property type="entry name" value="DNA ligase/mRNA capping enzyme"/>
    <property type="match status" value="1"/>
</dbReference>
<dbReference type="NCBIfam" id="NF006592">
    <property type="entry name" value="PRK09125.1"/>
    <property type="match status" value="1"/>
</dbReference>
<proteinExistence type="predicted"/>
<evidence type="ECO:0000259" key="9">
    <source>
        <dbReference type="PROSITE" id="PS50966"/>
    </source>
</evidence>
<dbReference type="PANTHER" id="PTHR47810:SF1">
    <property type="entry name" value="DNA LIGASE B"/>
    <property type="match status" value="1"/>
</dbReference>
<keyword evidence="6" id="KW-0863">Zinc-finger</keyword>
<dbReference type="GO" id="GO:0006281">
    <property type="term" value="P:DNA repair"/>
    <property type="evidence" value="ECO:0007669"/>
    <property type="project" value="UniProtKB-KW"/>
</dbReference>
<keyword evidence="6" id="KW-0862">Zinc</keyword>
<dbReference type="GO" id="GO:0005524">
    <property type="term" value="F:ATP binding"/>
    <property type="evidence" value="ECO:0007669"/>
    <property type="project" value="InterPro"/>
</dbReference>
<name>A0A286UC66_9AGAM</name>
<dbReference type="PROSITE" id="PS00333">
    <property type="entry name" value="DNA_LIGASE_A2"/>
    <property type="match status" value="1"/>
</dbReference>
<evidence type="ECO:0000256" key="2">
    <source>
        <dbReference type="ARBA" id="ARBA00022598"/>
    </source>
</evidence>
<dbReference type="GO" id="GO:0008270">
    <property type="term" value="F:zinc ion binding"/>
    <property type="evidence" value="ECO:0007669"/>
    <property type="project" value="UniProtKB-KW"/>
</dbReference>
<dbReference type="OrthoDB" id="411785at2759"/>
<dbReference type="GO" id="GO:0003910">
    <property type="term" value="F:DNA ligase (ATP) activity"/>
    <property type="evidence" value="ECO:0007669"/>
    <property type="project" value="InterPro"/>
</dbReference>
<evidence type="ECO:0000259" key="8">
    <source>
        <dbReference type="PROSITE" id="PS50160"/>
    </source>
</evidence>
<feature type="region of interest" description="Disordered" evidence="7">
    <location>
        <begin position="82"/>
        <end position="177"/>
    </location>
</feature>
<evidence type="ECO:0000313" key="10">
    <source>
        <dbReference type="EMBL" id="PAV17191.1"/>
    </source>
</evidence>
<dbReference type="InterPro" id="IPR012340">
    <property type="entry name" value="NA-bd_OB-fold"/>
</dbReference>
<dbReference type="InParanoid" id="A0A286UC66"/>
<dbReference type="STRING" id="2282107.A0A286UC66"/>
<evidence type="ECO:0000256" key="3">
    <source>
        <dbReference type="ARBA" id="ARBA00022705"/>
    </source>
</evidence>
<feature type="compositionally biased region" description="Polar residues" evidence="7">
    <location>
        <begin position="453"/>
        <end position="465"/>
    </location>
</feature>
<protein>
    <submittedName>
        <fullName evidence="10">DNA ligase mRNA capping enzyme</fullName>
    </submittedName>
</protein>
<feature type="compositionally biased region" description="Acidic residues" evidence="7">
    <location>
        <begin position="164"/>
        <end position="175"/>
    </location>
</feature>
<dbReference type="AlphaFoldDB" id="A0A286UC66"/>
<comment type="caution">
    <text evidence="10">The sequence shown here is derived from an EMBL/GenBank/DDBJ whole genome shotgun (WGS) entry which is preliminary data.</text>
</comment>
<dbReference type="Pfam" id="PF14743">
    <property type="entry name" value="DNA_ligase_OB_2"/>
    <property type="match status" value="1"/>
</dbReference>
<dbReference type="InterPro" id="IPR016059">
    <property type="entry name" value="DNA_ligase_ATP-dep_CS"/>
</dbReference>
<dbReference type="GO" id="GO:0006310">
    <property type="term" value="P:DNA recombination"/>
    <property type="evidence" value="ECO:0007669"/>
    <property type="project" value="InterPro"/>
</dbReference>
<evidence type="ECO:0000256" key="6">
    <source>
        <dbReference type="PROSITE-ProRule" id="PRU00325"/>
    </source>
</evidence>
<dbReference type="PROSITE" id="PS50160">
    <property type="entry name" value="DNA_LIGASE_A3"/>
    <property type="match status" value="1"/>
</dbReference>
<evidence type="ECO:0000256" key="1">
    <source>
        <dbReference type="ARBA" id="ARBA00001968"/>
    </source>
</evidence>
<feature type="domain" description="SWIM-type" evidence="9">
    <location>
        <begin position="36"/>
        <end position="76"/>
    </location>
</feature>